<gene>
    <name evidence="1" type="ORF">EI555_018498</name>
</gene>
<dbReference type="Proteomes" id="UP000308365">
    <property type="component" value="Unassembled WGS sequence"/>
</dbReference>
<sequence length="24" mass="2723">MSFLDAWTSAARGRPRSPVSLKCW</sequence>
<evidence type="ECO:0000313" key="2">
    <source>
        <dbReference type="Proteomes" id="UP000308365"/>
    </source>
</evidence>
<organism evidence="1 2">
    <name type="scientific">Monodon monoceros</name>
    <name type="common">Narwhal</name>
    <name type="synonym">Ceratodon monodon</name>
    <dbReference type="NCBI Taxonomy" id="40151"/>
    <lineage>
        <taxon>Eukaryota</taxon>
        <taxon>Metazoa</taxon>
        <taxon>Chordata</taxon>
        <taxon>Craniata</taxon>
        <taxon>Vertebrata</taxon>
        <taxon>Euteleostomi</taxon>
        <taxon>Mammalia</taxon>
        <taxon>Eutheria</taxon>
        <taxon>Laurasiatheria</taxon>
        <taxon>Artiodactyla</taxon>
        <taxon>Whippomorpha</taxon>
        <taxon>Cetacea</taxon>
        <taxon>Odontoceti</taxon>
        <taxon>Monodontidae</taxon>
        <taxon>Monodon</taxon>
    </lineage>
</organism>
<reference evidence="2" key="1">
    <citation type="journal article" date="2019" name="IScience">
        <title>Narwhal Genome Reveals Long-Term Low Genetic Diversity despite Current Large Abundance Size.</title>
        <authorList>
            <person name="Westbury M.V."/>
            <person name="Petersen B."/>
            <person name="Garde E."/>
            <person name="Heide-Jorgensen M.P."/>
            <person name="Lorenzen E.D."/>
        </authorList>
    </citation>
    <scope>NUCLEOTIDE SEQUENCE [LARGE SCALE GENOMIC DNA]</scope>
</reference>
<accession>A0A4V5PBS6</accession>
<dbReference type="EMBL" id="RWIC01000002">
    <property type="protein sequence ID" value="TKC53750.1"/>
    <property type="molecule type" value="Genomic_DNA"/>
</dbReference>
<name>A0A4V5PBS6_MONMO</name>
<comment type="caution">
    <text evidence="1">The sequence shown here is derived from an EMBL/GenBank/DDBJ whole genome shotgun (WGS) entry which is preliminary data.</text>
</comment>
<dbReference type="AlphaFoldDB" id="A0A4V5PBS6"/>
<protein>
    <submittedName>
        <fullName evidence="1">Uncharacterized protein</fullName>
    </submittedName>
</protein>
<proteinExistence type="predicted"/>
<evidence type="ECO:0000313" key="1">
    <source>
        <dbReference type="EMBL" id="TKC53750.1"/>
    </source>
</evidence>